<gene>
    <name evidence="1" type="ORF">ACFQ2E_12080</name>
</gene>
<keyword evidence="1" id="KW-0489">Methyltransferase</keyword>
<evidence type="ECO:0000313" key="2">
    <source>
        <dbReference type="Proteomes" id="UP001597163"/>
    </source>
</evidence>
<dbReference type="CDD" id="cd02440">
    <property type="entry name" value="AdoMet_MTases"/>
    <property type="match status" value="1"/>
</dbReference>
<name>A0ABW3RDI3_9FLAO</name>
<organism evidence="1 2">
    <name type="scientific">Hwangdonia seohaensis</name>
    <dbReference type="NCBI Taxonomy" id="1240727"/>
    <lineage>
        <taxon>Bacteria</taxon>
        <taxon>Pseudomonadati</taxon>
        <taxon>Bacteroidota</taxon>
        <taxon>Flavobacteriia</taxon>
        <taxon>Flavobacteriales</taxon>
        <taxon>Flavobacteriaceae</taxon>
        <taxon>Hwangdonia</taxon>
    </lineage>
</organism>
<accession>A0ABW3RDI3</accession>
<dbReference type="Pfam" id="PF13578">
    <property type="entry name" value="Methyltransf_24"/>
    <property type="match status" value="1"/>
</dbReference>
<dbReference type="EC" id="2.1.1.-" evidence="1"/>
<reference evidence="2" key="1">
    <citation type="journal article" date="2019" name="Int. J. Syst. Evol. Microbiol.">
        <title>The Global Catalogue of Microorganisms (GCM) 10K type strain sequencing project: providing services to taxonomists for standard genome sequencing and annotation.</title>
        <authorList>
            <consortium name="The Broad Institute Genomics Platform"/>
            <consortium name="The Broad Institute Genome Sequencing Center for Infectious Disease"/>
            <person name="Wu L."/>
            <person name="Ma J."/>
        </authorList>
    </citation>
    <scope>NUCLEOTIDE SEQUENCE [LARGE SCALE GENOMIC DNA]</scope>
    <source>
        <strain evidence="2">CCUG 63246</strain>
    </source>
</reference>
<dbReference type="GO" id="GO:0032259">
    <property type="term" value="P:methylation"/>
    <property type="evidence" value="ECO:0007669"/>
    <property type="project" value="UniProtKB-KW"/>
</dbReference>
<dbReference type="RefSeq" id="WP_034040985.1">
    <property type="nucleotide sequence ID" value="NZ_JAVSCK010000003.1"/>
</dbReference>
<protein>
    <submittedName>
        <fullName evidence="1">Class I SAM-dependent methyltransferase</fullName>
        <ecNumber evidence="1">2.1.1.-</ecNumber>
    </submittedName>
</protein>
<dbReference type="InterPro" id="IPR029063">
    <property type="entry name" value="SAM-dependent_MTases_sf"/>
</dbReference>
<comment type="caution">
    <text evidence="1">The sequence shown here is derived from an EMBL/GenBank/DDBJ whole genome shotgun (WGS) entry which is preliminary data.</text>
</comment>
<dbReference type="Proteomes" id="UP001597163">
    <property type="component" value="Unassembled WGS sequence"/>
</dbReference>
<keyword evidence="2" id="KW-1185">Reference proteome</keyword>
<proteinExistence type="predicted"/>
<sequence>MIFKIIIAVILLAVLIHYAIKFAKHKSLYPFMPFKYNFRRRRITFAKTLKLLDERKVKTIIETGTSREGLNNTKGDGGATIVFGKWAQQNHAKMHSVDISEDSVKGSQSEVDNQNLNDTVTVHLNDSLAFLKTFDEPVDFLYLDSYDYSKTDTEIQMKSQEHHLKEFKTIEDKLHKDSIVLIDDCGLPGGGKGKTVIAYMLEKNWKILIDAYQVLLVKKESLS</sequence>
<dbReference type="Gene3D" id="3.40.50.150">
    <property type="entry name" value="Vaccinia Virus protein VP39"/>
    <property type="match status" value="1"/>
</dbReference>
<dbReference type="SUPFAM" id="SSF53335">
    <property type="entry name" value="S-adenosyl-L-methionine-dependent methyltransferases"/>
    <property type="match status" value="1"/>
</dbReference>
<evidence type="ECO:0000313" key="1">
    <source>
        <dbReference type="EMBL" id="MFD1163163.1"/>
    </source>
</evidence>
<keyword evidence="1" id="KW-0808">Transferase</keyword>
<dbReference type="GO" id="GO:0008168">
    <property type="term" value="F:methyltransferase activity"/>
    <property type="evidence" value="ECO:0007669"/>
    <property type="project" value="UniProtKB-KW"/>
</dbReference>
<dbReference type="EMBL" id="JBHTLJ010000003">
    <property type="protein sequence ID" value="MFD1163163.1"/>
    <property type="molecule type" value="Genomic_DNA"/>
</dbReference>